<evidence type="ECO:0000256" key="3">
    <source>
        <dbReference type="ARBA" id="ARBA00022692"/>
    </source>
</evidence>
<comment type="function">
    <text evidence="7">Regulatory subunit of the dolichol-phosphate mannose (DPM) synthase complex; essential for the ER localization.</text>
</comment>
<protein>
    <recommendedName>
        <fullName evidence="7">Dolichol phosphate-mannose biosynthesis regulatory protein</fullName>
    </recommendedName>
</protein>
<evidence type="ECO:0000256" key="5">
    <source>
        <dbReference type="ARBA" id="ARBA00022989"/>
    </source>
</evidence>
<accession>A0AAV5QUM9</accession>
<evidence type="ECO:0000256" key="1">
    <source>
        <dbReference type="ARBA" id="ARBA00004477"/>
    </source>
</evidence>
<comment type="subcellular location">
    <subcellularLocation>
        <location evidence="1 7">Endoplasmic reticulum membrane</location>
        <topology evidence="1 7">Multi-pass membrane protein</topology>
    </subcellularLocation>
</comment>
<sequence>MFIPRDSPAQQTSKNKKNTIIREPHQFAVFDVLVGLVMLGVATVVFVYYTAWTFLLPFIDEESVLQQFFLPREWAVKIPAALLVLGASAVSFFIGSVLIKSSKKAKAKADKSKKSN</sequence>
<dbReference type="GO" id="GO:0033185">
    <property type="term" value="C:dolichol-phosphate-mannose synthase complex"/>
    <property type="evidence" value="ECO:0007669"/>
    <property type="project" value="TreeGrafter"/>
</dbReference>
<evidence type="ECO:0000313" key="9">
    <source>
        <dbReference type="Proteomes" id="UP001360560"/>
    </source>
</evidence>
<dbReference type="InterPro" id="IPR009914">
    <property type="entry name" value="DPM2"/>
</dbReference>
<dbReference type="GO" id="GO:0030234">
    <property type="term" value="F:enzyme regulator activity"/>
    <property type="evidence" value="ECO:0007669"/>
    <property type="project" value="UniProtKB-UniRule"/>
</dbReference>
<name>A0AAV5QUM9_9ASCO</name>
<dbReference type="GO" id="GO:0005789">
    <property type="term" value="C:endoplasmic reticulum membrane"/>
    <property type="evidence" value="ECO:0007669"/>
    <property type="project" value="UniProtKB-SubCell"/>
</dbReference>
<comment type="similarity">
    <text evidence="2 7">Belongs to the DPM2 family.</text>
</comment>
<proteinExistence type="inferred from homology"/>
<dbReference type="GO" id="GO:0006506">
    <property type="term" value="P:GPI anchor biosynthetic process"/>
    <property type="evidence" value="ECO:0007669"/>
    <property type="project" value="TreeGrafter"/>
</dbReference>
<keyword evidence="9" id="KW-1185">Reference proteome</keyword>
<evidence type="ECO:0000256" key="6">
    <source>
        <dbReference type="ARBA" id="ARBA00023136"/>
    </source>
</evidence>
<keyword evidence="4 7" id="KW-0256">Endoplasmic reticulum</keyword>
<keyword evidence="6 7" id="KW-0472">Membrane</keyword>
<dbReference type="EMBL" id="BTFZ01000020">
    <property type="protein sequence ID" value="GMM38622.1"/>
    <property type="molecule type" value="Genomic_DNA"/>
</dbReference>
<feature type="transmembrane region" description="Helical" evidence="7">
    <location>
        <begin position="78"/>
        <end position="99"/>
    </location>
</feature>
<keyword evidence="5 7" id="KW-1133">Transmembrane helix</keyword>
<evidence type="ECO:0000256" key="7">
    <source>
        <dbReference type="RuleBase" id="RU365084"/>
    </source>
</evidence>
<dbReference type="Pfam" id="PF07297">
    <property type="entry name" value="DPM2"/>
    <property type="match status" value="1"/>
</dbReference>
<evidence type="ECO:0000256" key="2">
    <source>
        <dbReference type="ARBA" id="ARBA00005478"/>
    </source>
</evidence>
<reference evidence="8 9" key="1">
    <citation type="journal article" date="2023" name="Elife">
        <title>Identification of key yeast species and microbe-microbe interactions impacting larval growth of Drosophila in the wild.</title>
        <authorList>
            <person name="Mure A."/>
            <person name="Sugiura Y."/>
            <person name="Maeda R."/>
            <person name="Honda K."/>
            <person name="Sakurai N."/>
            <person name="Takahashi Y."/>
            <person name="Watada M."/>
            <person name="Katoh T."/>
            <person name="Gotoh A."/>
            <person name="Gotoh Y."/>
            <person name="Taniguchi I."/>
            <person name="Nakamura K."/>
            <person name="Hayashi T."/>
            <person name="Katayama T."/>
            <person name="Uemura T."/>
            <person name="Hattori Y."/>
        </authorList>
    </citation>
    <scope>NUCLEOTIDE SEQUENCE [LARGE SCALE GENOMIC DNA]</scope>
    <source>
        <strain evidence="8 9">SC-9</strain>
    </source>
</reference>
<evidence type="ECO:0000256" key="4">
    <source>
        <dbReference type="ARBA" id="ARBA00022824"/>
    </source>
</evidence>
<dbReference type="GeneID" id="90076610"/>
<keyword evidence="3 7" id="KW-0812">Transmembrane</keyword>
<dbReference type="Proteomes" id="UP001360560">
    <property type="component" value="Unassembled WGS sequence"/>
</dbReference>
<dbReference type="GO" id="GO:0180047">
    <property type="term" value="P:dolichol phosphate mannose biosynthetic process"/>
    <property type="evidence" value="ECO:0007669"/>
    <property type="project" value="InterPro"/>
</dbReference>
<comment type="subunit">
    <text evidence="7">Component of the dolichol-phosphate mannose (DPM) synthase complex.</text>
</comment>
<dbReference type="PANTHER" id="PTHR15039">
    <property type="entry name" value="DOLICHOL PHOSPHATE-MANNOSE BIOSYNTHESIS REGULATORY PROTEIN"/>
    <property type="match status" value="1"/>
</dbReference>
<dbReference type="PANTHER" id="PTHR15039:SF11">
    <property type="entry name" value="DOLICHOL PHOSPHATE-MANNOSE BIOSYNTHESIS REGULATORY PROTEIN"/>
    <property type="match status" value="1"/>
</dbReference>
<comment type="caution">
    <text evidence="8">The sequence shown here is derived from an EMBL/GenBank/DDBJ whole genome shotgun (WGS) entry which is preliminary data.</text>
</comment>
<feature type="transmembrane region" description="Helical" evidence="7">
    <location>
        <begin position="27"/>
        <end position="49"/>
    </location>
</feature>
<evidence type="ECO:0000313" key="8">
    <source>
        <dbReference type="EMBL" id="GMM38622.1"/>
    </source>
</evidence>
<gene>
    <name evidence="8" type="ORF">DASC09_059610</name>
</gene>
<comment type="pathway">
    <text evidence="7">Protein modification; protein glycosylation.</text>
</comment>
<dbReference type="AlphaFoldDB" id="A0AAV5QUM9"/>
<organism evidence="8 9">
    <name type="scientific">Saccharomycopsis crataegensis</name>
    <dbReference type="NCBI Taxonomy" id="43959"/>
    <lineage>
        <taxon>Eukaryota</taxon>
        <taxon>Fungi</taxon>
        <taxon>Dikarya</taxon>
        <taxon>Ascomycota</taxon>
        <taxon>Saccharomycotina</taxon>
        <taxon>Saccharomycetes</taxon>
        <taxon>Saccharomycopsidaceae</taxon>
        <taxon>Saccharomycopsis</taxon>
    </lineage>
</organism>
<dbReference type="RefSeq" id="XP_064855617.1">
    <property type="nucleotide sequence ID" value="XM_064999545.1"/>
</dbReference>